<dbReference type="PANTHER" id="PTHR47506">
    <property type="entry name" value="TRANSCRIPTIONAL REGULATORY PROTEIN"/>
    <property type="match status" value="1"/>
</dbReference>
<dbReference type="SUPFAM" id="SSF46689">
    <property type="entry name" value="Homeodomain-like"/>
    <property type="match status" value="1"/>
</dbReference>
<evidence type="ECO:0000256" key="2">
    <source>
        <dbReference type="ARBA" id="ARBA00023125"/>
    </source>
</evidence>
<gene>
    <name evidence="6" type="ORF">H5982_06175</name>
</gene>
<evidence type="ECO:0000256" key="3">
    <source>
        <dbReference type="ARBA" id="ARBA00023163"/>
    </source>
</evidence>
<dbReference type="EMBL" id="JACJLU010000006">
    <property type="protein sequence ID" value="MBM6831693.1"/>
    <property type="molecule type" value="Genomic_DNA"/>
</dbReference>
<keyword evidence="1" id="KW-0805">Transcription regulation</keyword>
<organism evidence="6 7">
    <name type="scientific">Faecalicoccus acidiformans</name>
    <dbReference type="NCBI Taxonomy" id="915173"/>
    <lineage>
        <taxon>Bacteria</taxon>
        <taxon>Bacillati</taxon>
        <taxon>Bacillota</taxon>
        <taxon>Erysipelotrichia</taxon>
        <taxon>Erysipelotrichales</taxon>
        <taxon>Erysipelotrichaceae</taxon>
        <taxon>Faecalicoccus</taxon>
    </lineage>
</organism>
<dbReference type="PANTHER" id="PTHR47506:SF1">
    <property type="entry name" value="HTH-TYPE TRANSCRIPTIONAL REGULATOR YJDC"/>
    <property type="match status" value="1"/>
</dbReference>
<reference evidence="6 7" key="1">
    <citation type="journal article" date="2021" name="Sci. Rep.">
        <title>The distribution of antibiotic resistance genes in chicken gut microbiota commensals.</title>
        <authorList>
            <person name="Juricova H."/>
            <person name="Matiasovicova J."/>
            <person name="Kubasova T."/>
            <person name="Cejkova D."/>
            <person name="Rychlik I."/>
        </authorList>
    </citation>
    <scope>NUCLEOTIDE SEQUENCE [LARGE SCALE GENOMIC DNA]</scope>
    <source>
        <strain evidence="6 7">An423</strain>
    </source>
</reference>
<dbReference type="InterPro" id="IPR009057">
    <property type="entry name" value="Homeodomain-like_sf"/>
</dbReference>
<accession>A0ABS2FNT8</accession>
<dbReference type="Proteomes" id="UP000775500">
    <property type="component" value="Unassembled WGS sequence"/>
</dbReference>
<dbReference type="InterPro" id="IPR001647">
    <property type="entry name" value="HTH_TetR"/>
</dbReference>
<evidence type="ECO:0000256" key="4">
    <source>
        <dbReference type="PROSITE-ProRule" id="PRU00335"/>
    </source>
</evidence>
<dbReference type="Gene3D" id="1.10.357.10">
    <property type="entry name" value="Tetracycline Repressor, domain 2"/>
    <property type="match status" value="1"/>
</dbReference>
<dbReference type="PRINTS" id="PR00455">
    <property type="entry name" value="HTHTETR"/>
</dbReference>
<evidence type="ECO:0000313" key="7">
    <source>
        <dbReference type="Proteomes" id="UP000775500"/>
    </source>
</evidence>
<feature type="DNA-binding region" description="H-T-H motif" evidence="4">
    <location>
        <begin position="31"/>
        <end position="50"/>
    </location>
</feature>
<keyword evidence="3" id="KW-0804">Transcription</keyword>
<dbReference type="Pfam" id="PF00440">
    <property type="entry name" value="TetR_N"/>
    <property type="match status" value="1"/>
</dbReference>
<dbReference type="PROSITE" id="PS50977">
    <property type="entry name" value="HTH_TETR_2"/>
    <property type="match status" value="1"/>
</dbReference>
<protein>
    <submittedName>
        <fullName evidence="6">TetR/AcrR family transcriptional regulator</fullName>
    </submittedName>
</protein>
<keyword evidence="2 4" id="KW-0238">DNA-binding</keyword>
<name>A0ABS2FNT8_9FIRM</name>
<evidence type="ECO:0000259" key="5">
    <source>
        <dbReference type="PROSITE" id="PS50977"/>
    </source>
</evidence>
<comment type="caution">
    <text evidence="6">The sequence shown here is derived from an EMBL/GenBank/DDBJ whole genome shotgun (WGS) entry which is preliminary data.</text>
</comment>
<keyword evidence="7" id="KW-1185">Reference proteome</keyword>
<evidence type="ECO:0000313" key="6">
    <source>
        <dbReference type="EMBL" id="MBM6831693.1"/>
    </source>
</evidence>
<sequence length="193" mass="22349">MHILGRKGADISKILEACFDTFCEYGLENTGMLKLSEASGITNGGLIYHFGSKDNLIIQATTYCMAKVEEDFMAKAPTSFEDIERFLNEMPHLTAKLHGKKYRFMYQVYSSPKYREQGKEFFKGVNVRYKEYADELSNKLGMPADYIQGMTYIFVRACVHYALFEDEEYLNLQLNAIRSSLKAYIKDKKEERK</sequence>
<feature type="domain" description="HTH tetR-type" evidence="5">
    <location>
        <begin position="8"/>
        <end position="68"/>
    </location>
</feature>
<evidence type="ECO:0000256" key="1">
    <source>
        <dbReference type="ARBA" id="ARBA00023015"/>
    </source>
</evidence>
<proteinExistence type="predicted"/>